<dbReference type="InterPro" id="IPR029069">
    <property type="entry name" value="HotDog_dom_sf"/>
</dbReference>
<dbReference type="Gene3D" id="3.10.129.10">
    <property type="entry name" value="Hotdog Thioesterase"/>
    <property type="match status" value="1"/>
</dbReference>
<dbReference type="InterPro" id="IPR054485">
    <property type="entry name" value="FlK-like_dom"/>
</dbReference>
<reference evidence="2" key="1">
    <citation type="submission" date="2020-05" db="EMBL/GenBank/DDBJ databases">
        <authorList>
            <person name="Chiriac C."/>
            <person name="Salcher M."/>
            <person name="Ghai R."/>
            <person name="Kavagutti S V."/>
        </authorList>
    </citation>
    <scope>NUCLEOTIDE SEQUENCE</scope>
</reference>
<protein>
    <submittedName>
        <fullName evidence="2">Unannotated protein</fullName>
    </submittedName>
</protein>
<dbReference type="Pfam" id="PF22636">
    <property type="entry name" value="FlK"/>
    <property type="match status" value="1"/>
</dbReference>
<evidence type="ECO:0000313" key="2">
    <source>
        <dbReference type="EMBL" id="CAB4337824.1"/>
    </source>
</evidence>
<dbReference type="PANTHER" id="PTHR36934">
    <property type="entry name" value="BLR0278 PROTEIN"/>
    <property type="match status" value="1"/>
</dbReference>
<evidence type="ECO:0000259" key="1">
    <source>
        <dbReference type="Pfam" id="PF22636"/>
    </source>
</evidence>
<dbReference type="SUPFAM" id="SSF54637">
    <property type="entry name" value="Thioesterase/thiol ester dehydrase-isomerase"/>
    <property type="match status" value="1"/>
</dbReference>
<dbReference type="AlphaFoldDB" id="A0A6J5Z5Q5"/>
<name>A0A6J5Z5Q5_9ZZZZ</name>
<proteinExistence type="predicted"/>
<sequence length="135" mass="14491">MKPAEEVLGAVGFSVMTIRPGDTCVTMGVSDLPVAAASHYLTLMENACVASLSEYLDAGETTFLTHSALDIVGSATAGVEIRANSRLINIEGRELTFECDVYDGERHLAQAEIRRATVERLSFLARTAAQSLINE</sequence>
<accession>A0A6J5Z5Q5</accession>
<dbReference type="EMBL" id="CAESAG010000096">
    <property type="protein sequence ID" value="CAB4337824.1"/>
    <property type="molecule type" value="Genomic_DNA"/>
</dbReference>
<organism evidence="2">
    <name type="scientific">freshwater metagenome</name>
    <dbReference type="NCBI Taxonomy" id="449393"/>
    <lineage>
        <taxon>unclassified sequences</taxon>
        <taxon>metagenomes</taxon>
        <taxon>ecological metagenomes</taxon>
    </lineage>
</organism>
<dbReference type="CDD" id="cd03440">
    <property type="entry name" value="hot_dog"/>
    <property type="match status" value="1"/>
</dbReference>
<gene>
    <name evidence="2" type="ORF">UFOPK4080_00676</name>
</gene>
<dbReference type="InterPro" id="IPR025540">
    <property type="entry name" value="FlK"/>
</dbReference>
<dbReference type="PANTHER" id="PTHR36934:SF1">
    <property type="entry name" value="THIOESTERASE DOMAIN-CONTAINING PROTEIN"/>
    <property type="match status" value="1"/>
</dbReference>
<feature type="domain" description="Fluoroacetyl-CoA-specific thioesterase-like" evidence="1">
    <location>
        <begin position="23"/>
        <end position="119"/>
    </location>
</feature>